<dbReference type="AlphaFoldDB" id="A0A1H9VIS1"/>
<dbReference type="InterPro" id="IPR041657">
    <property type="entry name" value="HTH_17"/>
</dbReference>
<evidence type="ECO:0000313" key="2">
    <source>
        <dbReference type="EMBL" id="SES21157.1"/>
    </source>
</evidence>
<dbReference type="Pfam" id="PF12728">
    <property type="entry name" value="HTH_17"/>
    <property type="match status" value="1"/>
</dbReference>
<proteinExistence type="predicted"/>
<dbReference type="NCBIfam" id="TIGR01764">
    <property type="entry name" value="excise"/>
    <property type="match status" value="1"/>
</dbReference>
<dbReference type="RefSeq" id="WP_089923100.1">
    <property type="nucleotide sequence ID" value="NZ_FOFV01000018.1"/>
</dbReference>
<name>A0A1H9VIS1_9PSEU</name>
<dbReference type="Proteomes" id="UP000199503">
    <property type="component" value="Unassembled WGS sequence"/>
</dbReference>
<organism evidence="2 3">
    <name type="scientific">Lentzea albida</name>
    <dbReference type="NCBI Taxonomy" id="65499"/>
    <lineage>
        <taxon>Bacteria</taxon>
        <taxon>Bacillati</taxon>
        <taxon>Actinomycetota</taxon>
        <taxon>Actinomycetes</taxon>
        <taxon>Pseudonocardiales</taxon>
        <taxon>Pseudonocardiaceae</taxon>
        <taxon>Lentzea</taxon>
    </lineage>
</organism>
<evidence type="ECO:0000313" key="3">
    <source>
        <dbReference type="Proteomes" id="UP000199503"/>
    </source>
</evidence>
<feature type="domain" description="Helix-turn-helix" evidence="1">
    <location>
        <begin position="59"/>
        <end position="106"/>
    </location>
</feature>
<reference evidence="3" key="1">
    <citation type="submission" date="2016-10" db="EMBL/GenBank/DDBJ databases">
        <authorList>
            <person name="Varghese N."/>
            <person name="Submissions S."/>
        </authorList>
    </citation>
    <scope>NUCLEOTIDE SEQUENCE [LARGE SCALE GENOMIC DNA]</scope>
    <source>
        <strain evidence="3">DSM 44437</strain>
    </source>
</reference>
<evidence type="ECO:0000259" key="1">
    <source>
        <dbReference type="Pfam" id="PF12728"/>
    </source>
</evidence>
<dbReference type="OrthoDB" id="3789542at2"/>
<dbReference type="GO" id="GO:0003677">
    <property type="term" value="F:DNA binding"/>
    <property type="evidence" value="ECO:0007669"/>
    <property type="project" value="InterPro"/>
</dbReference>
<accession>A0A1H9VIS1</accession>
<dbReference type="InterPro" id="IPR010093">
    <property type="entry name" value="SinI_DNA-bd"/>
</dbReference>
<protein>
    <submittedName>
        <fullName evidence="2">DNA binding domain-containing protein, excisionase family</fullName>
    </submittedName>
</protein>
<sequence>MAINLLGIVTELCKRDPRPEAITASILGDLSSDEQREQAYAGFTELVRLTLDGSRRRGLSVVEVAATLGVSDEQVYALVAKGEIGHVRIGKLIRIPDHELERFLRTAGVGA</sequence>
<dbReference type="EMBL" id="FOFV01000018">
    <property type="protein sequence ID" value="SES21157.1"/>
    <property type="molecule type" value="Genomic_DNA"/>
</dbReference>
<dbReference type="STRING" id="65499.SAMN04488000_118130"/>
<keyword evidence="3" id="KW-1185">Reference proteome</keyword>
<gene>
    <name evidence="2" type="ORF">SAMN04488000_118130</name>
</gene>